<dbReference type="PROSITE" id="PS50011">
    <property type="entry name" value="PROTEIN_KINASE_DOM"/>
    <property type="match status" value="1"/>
</dbReference>
<dbReference type="InterPro" id="IPR008271">
    <property type="entry name" value="Ser/Thr_kinase_AS"/>
</dbReference>
<keyword evidence="6" id="KW-0067">ATP-binding</keyword>
<dbReference type="GO" id="GO:0005524">
    <property type="term" value="F:ATP binding"/>
    <property type="evidence" value="ECO:0007669"/>
    <property type="project" value="UniProtKB-KW"/>
</dbReference>
<evidence type="ECO:0000259" key="10">
    <source>
        <dbReference type="PROSITE" id="PS51285"/>
    </source>
</evidence>
<keyword evidence="12" id="KW-1185">Reference proteome</keyword>
<dbReference type="PANTHER" id="PTHR24356:SF413">
    <property type="entry name" value="SERINE_THREONINE-PROTEIN KINASE CEK1-RELATED"/>
    <property type="match status" value="1"/>
</dbReference>
<dbReference type="AlphaFoldDB" id="S9VTA1"/>
<organism evidence="11 12">
    <name type="scientific">Schizosaccharomyces cryophilus (strain OY26 / ATCC MYA-4695 / CBS 11777 / NBRC 106824 / NRRL Y48691)</name>
    <name type="common">Fission yeast</name>
    <dbReference type="NCBI Taxonomy" id="653667"/>
    <lineage>
        <taxon>Eukaryota</taxon>
        <taxon>Fungi</taxon>
        <taxon>Dikarya</taxon>
        <taxon>Ascomycota</taxon>
        <taxon>Taphrinomycotina</taxon>
        <taxon>Schizosaccharomycetes</taxon>
        <taxon>Schizosaccharomycetales</taxon>
        <taxon>Schizosaccharomycetaceae</taxon>
        <taxon>Schizosaccharomyces</taxon>
    </lineage>
</organism>
<dbReference type="InterPro" id="IPR011009">
    <property type="entry name" value="Kinase-like_dom_sf"/>
</dbReference>
<dbReference type="OrthoDB" id="5367899at2759"/>
<dbReference type="GO" id="GO:0004674">
    <property type="term" value="F:protein serine/threonine kinase activity"/>
    <property type="evidence" value="ECO:0007669"/>
    <property type="project" value="UniProtKB-KW"/>
</dbReference>
<reference evidence="11 12" key="1">
    <citation type="journal article" date="2011" name="Science">
        <title>Comparative functional genomics of the fission yeasts.</title>
        <authorList>
            <person name="Rhind N."/>
            <person name="Chen Z."/>
            <person name="Yassour M."/>
            <person name="Thompson D.A."/>
            <person name="Haas B.J."/>
            <person name="Habib N."/>
            <person name="Wapinski I."/>
            <person name="Roy S."/>
            <person name="Lin M.F."/>
            <person name="Heiman D.I."/>
            <person name="Young S.K."/>
            <person name="Furuya K."/>
            <person name="Guo Y."/>
            <person name="Pidoux A."/>
            <person name="Chen H.M."/>
            <person name="Robbertse B."/>
            <person name="Goldberg J.M."/>
            <person name="Aoki K."/>
            <person name="Bayne E.H."/>
            <person name="Berlin A.M."/>
            <person name="Desjardins C.A."/>
            <person name="Dobbs E."/>
            <person name="Dukaj L."/>
            <person name="Fan L."/>
            <person name="FitzGerald M.G."/>
            <person name="French C."/>
            <person name="Gujja S."/>
            <person name="Hansen K."/>
            <person name="Keifenheim D."/>
            <person name="Levin J.Z."/>
            <person name="Mosher R.A."/>
            <person name="Mueller C.A."/>
            <person name="Pfiffner J."/>
            <person name="Priest M."/>
            <person name="Russ C."/>
            <person name="Smialowska A."/>
            <person name="Swoboda P."/>
            <person name="Sykes S.M."/>
            <person name="Vaughn M."/>
            <person name="Vengrova S."/>
            <person name="Yoder R."/>
            <person name="Zeng Q."/>
            <person name="Allshire R."/>
            <person name="Baulcombe D."/>
            <person name="Birren B.W."/>
            <person name="Brown W."/>
            <person name="Ekwall K."/>
            <person name="Kellis M."/>
            <person name="Leatherwood J."/>
            <person name="Levin H."/>
            <person name="Margalit H."/>
            <person name="Martienssen R."/>
            <person name="Nieduszynski C.A."/>
            <person name="Spatafora J.W."/>
            <person name="Friedman N."/>
            <person name="Dalgaard J.Z."/>
            <person name="Baumann P."/>
            <person name="Niki H."/>
            <person name="Regev A."/>
            <person name="Nusbaum C."/>
        </authorList>
    </citation>
    <scope>NUCLEOTIDE SEQUENCE [LARGE SCALE GENOMIC DNA]</scope>
    <source>
        <strain evidence="12">OY26 / ATCC MYA-4695 / CBS 11777 / NBRC 106824 / NRRL Y48691</strain>
    </source>
</reference>
<dbReference type="RefSeq" id="XP_013025841.1">
    <property type="nucleotide sequence ID" value="XM_013170387.1"/>
</dbReference>
<dbReference type="Proteomes" id="UP000015464">
    <property type="component" value="Unassembled WGS sequence"/>
</dbReference>
<dbReference type="Gene3D" id="1.10.510.10">
    <property type="entry name" value="Transferase(Phosphotransferase) domain 1"/>
    <property type="match status" value="2"/>
</dbReference>
<evidence type="ECO:0000256" key="6">
    <source>
        <dbReference type="ARBA" id="ARBA00022840"/>
    </source>
</evidence>
<dbReference type="GO" id="GO:0005634">
    <property type="term" value="C:nucleus"/>
    <property type="evidence" value="ECO:0007669"/>
    <property type="project" value="TreeGrafter"/>
</dbReference>
<accession>S9VTA1</accession>
<dbReference type="EMBL" id="KE546996">
    <property type="protein sequence ID" value="EPY49339.1"/>
    <property type="molecule type" value="Genomic_DNA"/>
</dbReference>
<dbReference type="InterPro" id="IPR000961">
    <property type="entry name" value="AGC-kinase_C"/>
</dbReference>
<feature type="domain" description="Protein kinase" evidence="9">
    <location>
        <begin position="535"/>
        <end position="877"/>
    </location>
</feature>
<dbReference type="PROSITE" id="PS00108">
    <property type="entry name" value="PROTEIN_KINASE_ST"/>
    <property type="match status" value="1"/>
</dbReference>
<dbReference type="HOGENOM" id="CLU_306328_0_0_1"/>
<dbReference type="OMA" id="ESEGFFC"/>
<evidence type="ECO:0000256" key="4">
    <source>
        <dbReference type="ARBA" id="ARBA00022741"/>
    </source>
</evidence>
<dbReference type="Gene3D" id="3.30.200.20">
    <property type="entry name" value="Phosphorylase Kinase, domain 1"/>
    <property type="match status" value="2"/>
</dbReference>
<keyword evidence="5 11" id="KW-0418">Kinase</keyword>
<proteinExistence type="predicted"/>
<keyword evidence="3" id="KW-0808">Transferase</keyword>
<gene>
    <name evidence="11" type="ORF">SPOG_04311</name>
</gene>
<dbReference type="GO" id="GO:0005737">
    <property type="term" value="C:cytoplasm"/>
    <property type="evidence" value="ECO:0007669"/>
    <property type="project" value="TreeGrafter"/>
</dbReference>
<evidence type="ECO:0000313" key="12">
    <source>
        <dbReference type="Proteomes" id="UP000015464"/>
    </source>
</evidence>
<dbReference type="GeneID" id="25038624"/>
<dbReference type="eggNOG" id="KOG0605">
    <property type="taxonomic scope" value="Eukaryota"/>
</dbReference>
<evidence type="ECO:0000259" key="9">
    <source>
        <dbReference type="PROSITE" id="PS50011"/>
    </source>
</evidence>
<evidence type="ECO:0000256" key="2">
    <source>
        <dbReference type="ARBA" id="ARBA00022527"/>
    </source>
</evidence>
<dbReference type="SMART" id="SM00220">
    <property type="entry name" value="S_TKc"/>
    <property type="match status" value="1"/>
</dbReference>
<dbReference type="STRING" id="653667.S9VTA1"/>
<dbReference type="Pfam" id="PF00069">
    <property type="entry name" value="Pkinase"/>
    <property type="match status" value="2"/>
</dbReference>
<dbReference type="GO" id="GO:0035556">
    <property type="term" value="P:intracellular signal transduction"/>
    <property type="evidence" value="ECO:0007669"/>
    <property type="project" value="TreeGrafter"/>
</dbReference>
<evidence type="ECO:0000256" key="8">
    <source>
        <dbReference type="ARBA" id="ARBA00048679"/>
    </source>
</evidence>
<dbReference type="InterPro" id="IPR050236">
    <property type="entry name" value="Ser_Thr_kinase_AGC"/>
</dbReference>
<feature type="domain" description="AGC-kinase C-terminal" evidence="10">
    <location>
        <begin position="878"/>
        <end position="934"/>
    </location>
</feature>
<comment type="catalytic activity">
    <reaction evidence="8">
        <text>L-seryl-[protein] + ATP = O-phospho-L-seryl-[protein] + ADP + H(+)</text>
        <dbReference type="Rhea" id="RHEA:17989"/>
        <dbReference type="Rhea" id="RHEA-COMP:9863"/>
        <dbReference type="Rhea" id="RHEA-COMP:11604"/>
        <dbReference type="ChEBI" id="CHEBI:15378"/>
        <dbReference type="ChEBI" id="CHEBI:29999"/>
        <dbReference type="ChEBI" id="CHEBI:30616"/>
        <dbReference type="ChEBI" id="CHEBI:83421"/>
        <dbReference type="ChEBI" id="CHEBI:456216"/>
        <dbReference type="EC" id="2.7.11.1"/>
    </reaction>
</comment>
<evidence type="ECO:0000256" key="5">
    <source>
        <dbReference type="ARBA" id="ARBA00022777"/>
    </source>
</evidence>
<evidence type="ECO:0000256" key="1">
    <source>
        <dbReference type="ARBA" id="ARBA00012513"/>
    </source>
</evidence>
<evidence type="ECO:0000256" key="7">
    <source>
        <dbReference type="ARBA" id="ARBA00047899"/>
    </source>
</evidence>
<keyword evidence="4" id="KW-0547">Nucleotide-binding</keyword>
<evidence type="ECO:0000313" key="11">
    <source>
        <dbReference type="EMBL" id="EPY49339.1"/>
    </source>
</evidence>
<dbReference type="SUPFAM" id="SSF56112">
    <property type="entry name" value="Protein kinase-like (PK-like)"/>
    <property type="match status" value="1"/>
</dbReference>
<keyword evidence="2" id="KW-0723">Serine/threonine-protein kinase</keyword>
<dbReference type="InterPro" id="IPR000719">
    <property type="entry name" value="Prot_kinase_dom"/>
</dbReference>
<comment type="catalytic activity">
    <reaction evidence="7">
        <text>L-threonyl-[protein] + ATP = O-phospho-L-threonyl-[protein] + ADP + H(+)</text>
        <dbReference type="Rhea" id="RHEA:46608"/>
        <dbReference type="Rhea" id="RHEA-COMP:11060"/>
        <dbReference type="Rhea" id="RHEA-COMP:11605"/>
        <dbReference type="ChEBI" id="CHEBI:15378"/>
        <dbReference type="ChEBI" id="CHEBI:30013"/>
        <dbReference type="ChEBI" id="CHEBI:30616"/>
        <dbReference type="ChEBI" id="CHEBI:61977"/>
        <dbReference type="ChEBI" id="CHEBI:456216"/>
        <dbReference type="EC" id="2.7.11.1"/>
    </reaction>
</comment>
<name>S9VTA1_SCHCR</name>
<dbReference type="PROSITE" id="PS51285">
    <property type="entry name" value="AGC_KINASE_CTER"/>
    <property type="match status" value="1"/>
</dbReference>
<protein>
    <recommendedName>
        <fullName evidence="1">non-specific serine/threonine protein kinase</fullName>
        <ecNumber evidence="1">2.7.11.1</ecNumber>
    </recommendedName>
</protein>
<dbReference type="EC" id="2.7.11.1" evidence="1"/>
<evidence type="ECO:0000256" key="3">
    <source>
        <dbReference type="ARBA" id="ARBA00022679"/>
    </source>
</evidence>
<dbReference type="PANTHER" id="PTHR24356">
    <property type="entry name" value="SERINE/THREONINE-PROTEIN KINASE"/>
    <property type="match status" value="1"/>
</dbReference>
<sequence>MTVPEELRKILLHELLLNIEINSKGDIRYANSAFYRFIGKKSSDPLLQTSCNFYDCITETSIPRVQRAIHMLFNKSFKVTHFQTSLLCSTNMVPDMFLNSKDYETSPDQGKIGMKLYFRGILVDSLDGKETRILWSAKCLYPERYYISQMDFVLFNTLGIGSFVLQNHIERAHKVKYVHAPPPVPRLCYLCEKKIPEWYFEVHTDSCLVWSELVQVILDIQKQIHIKKAELLKFSQSIPHTTVSVSDETYLTLPIISVLKNGSTKYRRFRLKSWHSCVTFLYRQLDAAEQTFEELGKSTYLTVSQELATDMKYNILKKSMLLWEYIFLSPCKIQSLFHEVHSLLTLSLKYNIKLCNHNLMYGVTFQEVKHFLLRYMRNFLCSNLNSIDYELFSGHAQLISMISDRTHSKELDSTKVDLILPKIRIVPNRLPHFKSDKSLSIPLKYTSRENAASCSSFSEDDNLKEYMLRNLNKKLASKPRKNSFDDERAHSLRIYQELVEKLYSPLIDNTTAALHLPKYKERKFGDKTPRSLKEFTFVKEINRGASSRVYLVKKNSTGNYYAMKAIPKSGLNDLEKLRGIMYEKANMEIQKFGSNIVKVYYAFESEGFFCLVMDFFNGGDCQTLVEKFGPLPEQWIQKYIAELLEAVEILHKLGIFHRDVKPANMLIDQNGHIRLADLGLSDNKEGSSEGEISYEEQINKLKESSHEGARKQLVEGLKDQAKKEITLTSRETNKETFDPFERLIDVDTSNLNRAMSKVFRARLKVSLPGKLNDEKRITGTPNYMAPEVLSEKENPMSDIWAIGCVLFEMLTGIIPFQSDTIQGVWDRIQRNDIGWTNCSHELHSPEAIDLVNKLSEPNPEKRLGKGGFLEIKCHPFFRDIDWDHLYTQKGPFVPRTKNIEDLIYFERSKSTSTYIKDRMTGIHNSQTSHNIDDMLGNHIDQDHLVNDTCIGLENSDRKPHDDLVELAIESFSGMNLKALNFSNKNVLWEISDQLEFPGASSFSHPPIPKKGHSMRYRFFCPEKK</sequence>